<name>A0A6C0M2T7_9ZZZZ</name>
<sequence length="107" mass="12954">MSIFFKNPFFPYAVMQFYAVIYYIIYHAKHFKTTNIHFLRKCRIFRCSRVEKILRNGQKKMSKNRIDETFLCKFDALLGKLRNFFAGFSCYHLWFDIFNTGKIKLAP</sequence>
<organism evidence="2">
    <name type="scientific">viral metagenome</name>
    <dbReference type="NCBI Taxonomy" id="1070528"/>
    <lineage>
        <taxon>unclassified sequences</taxon>
        <taxon>metagenomes</taxon>
        <taxon>organismal metagenomes</taxon>
    </lineage>
</organism>
<keyword evidence="1" id="KW-0472">Membrane</keyword>
<evidence type="ECO:0000313" key="2">
    <source>
        <dbReference type="EMBL" id="QHU36803.1"/>
    </source>
</evidence>
<keyword evidence="1" id="KW-1133">Transmembrane helix</keyword>
<dbReference type="AlphaFoldDB" id="A0A6C0M2T7"/>
<dbReference type="EMBL" id="MN740631">
    <property type="protein sequence ID" value="QHU36803.1"/>
    <property type="molecule type" value="Genomic_DNA"/>
</dbReference>
<keyword evidence="1" id="KW-0812">Transmembrane</keyword>
<feature type="transmembrane region" description="Helical" evidence="1">
    <location>
        <begin position="9"/>
        <end position="26"/>
    </location>
</feature>
<accession>A0A6C0M2T7</accession>
<protein>
    <submittedName>
        <fullName evidence="2">Uncharacterized protein</fullName>
    </submittedName>
</protein>
<evidence type="ECO:0000256" key="1">
    <source>
        <dbReference type="SAM" id="Phobius"/>
    </source>
</evidence>
<proteinExistence type="predicted"/>
<reference evidence="2" key="1">
    <citation type="journal article" date="2020" name="Nature">
        <title>Giant virus diversity and host interactions through global metagenomics.</title>
        <authorList>
            <person name="Schulz F."/>
            <person name="Roux S."/>
            <person name="Paez-Espino D."/>
            <person name="Jungbluth S."/>
            <person name="Walsh D.A."/>
            <person name="Denef V.J."/>
            <person name="McMahon K.D."/>
            <person name="Konstantinidis K.T."/>
            <person name="Eloe-Fadrosh E.A."/>
            <person name="Kyrpides N.C."/>
            <person name="Woyke T."/>
        </authorList>
    </citation>
    <scope>NUCLEOTIDE SEQUENCE</scope>
    <source>
        <strain evidence="2">GVMAG-S-1035124-57</strain>
    </source>
</reference>